<keyword evidence="4" id="KW-0812">Transmembrane</keyword>
<keyword evidence="6" id="KW-0256">Endoplasmic reticulum</keyword>
<dbReference type="PANTHER" id="PTHR19359:SF150">
    <property type="entry name" value="CYTOCHROME B5"/>
    <property type="match status" value="1"/>
</dbReference>
<dbReference type="SMART" id="SM01117">
    <property type="entry name" value="Cyt-b5"/>
    <property type="match status" value="1"/>
</dbReference>
<sequence length="113" mass="12822">MYQVTGPVCLCMFGYFFRPTCLSLHIRQEAKENTMPKSYDWADISNHSKPEDLFLVIEGKVYDVTRFQHEHPGGDEFLVDQGGQDVTELFNDAGHSDEARAILKTLVIGEVKV</sequence>
<evidence type="ECO:0000256" key="1">
    <source>
        <dbReference type="ARBA" id="ARBA00004131"/>
    </source>
</evidence>
<evidence type="ECO:0000256" key="3">
    <source>
        <dbReference type="ARBA" id="ARBA00022617"/>
    </source>
</evidence>
<keyword evidence="7" id="KW-0492">Microsome</keyword>
<dbReference type="InterPro" id="IPR001199">
    <property type="entry name" value="Cyt_B5-like_heme/steroid-bd"/>
</dbReference>
<keyword evidence="10" id="KW-0472">Membrane</keyword>
<evidence type="ECO:0000256" key="9">
    <source>
        <dbReference type="ARBA" id="ARBA00023004"/>
    </source>
</evidence>
<evidence type="ECO:0000313" key="14">
    <source>
        <dbReference type="EMBL" id="CEO57422.1"/>
    </source>
</evidence>
<evidence type="ECO:0000256" key="6">
    <source>
        <dbReference type="ARBA" id="ARBA00022824"/>
    </source>
</evidence>
<dbReference type="GO" id="GO:0005789">
    <property type="term" value="C:endoplasmic reticulum membrane"/>
    <property type="evidence" value="ECO:0007669"/>
    <property type="project" value="UniProtKB-SubCell"/>
</dbReference>
<evidence type="ECO:0000256" key="12">
    <source>
        <dbReference type="ARBA" id="ARBA00038168"/>
    </source>
</evidence>
<dbReference type="InterPro" id="IPR050668">
    <property type="entry name" value="Cytochrome_b5"/>
</dbReference>
<evidence type="ECO:0000256" key="11">
    <source>
        <dbReference type="ARBA" id="ARBA00037877"/>
    </source>
</evidence>
<evidence type="ECO:0000256" key="4">
    <source>
        <dbReference type="ARBA" id="ARBA00022692"/>
    </source>
</evidence>
<gene>
    <name evidence="14" type="ORF">BN869_000013480_1</name>
</gene>
<dbReference type="AlphaFoldDB" id="A0A0B7KPP3"/>
<comment type="similarity">
    <text evidence="12">Belongs to the cytochrome b5 family.</text>
</comment>
<dbReference type="GO" id="GO:0016126">
    <property type="term" value="P:sterol biosynthetic process"/>
    <property type="evidence" value="ECO:0007669"/>
    <property type="project" value="TreeGrafter"/>
</dbReference>
<dbReference type="PROSITE" id="PS50255">
    <property type="entry name" value="CYTOCHROME_B5_2"/>
    <property type="match status" value="1"/>
</dbReference>
<dbReference type="FunFam" id="3.10.120.10:FF:000002">
    <property type="entry name" value="Cytochrome b5 type B"/>
    <property type="match status" value="1"/>
</dbReference>
<keyword evidence="8" id="KW-0249">Electron transport</keyword>
<dbReference type="PANTHER" id="PTHR19359">
    <property type="entry name" value="CYTOCHROME B5"/>
    <property type="match status" value="1"/>
</dbReference>
<feature type="domain" description="Cytochrome b5 heme-binding" evidence="13">
    <location>
        <begin position="36"/>
        <end position="112"/>
    </location>
</feature>
<dbReference type="Pfam" id="PF00173">
    <property type="entry name" value="Cyt-b5"/>
    <property type="match status" value="1"/>
</dbReference>
<evidence type="ECO:0000256" key="8">
    <source>
        <dbReference type="ARBA" id="ARBA00022982"/>
    </source>
</evidence>
<organism evidence="14">
    <name type="scientific">Bionectria ochroleuca</name>
    <name type="common">Gliocladium roseum</name>
    <dbReference type="NCBI Taxonomy" id="29856"/>
    <lineage>
        <taxon>Eukaryota</taxon>
        <taxon>Fungi</taxon>
        <taxon>Dikarya</taxon>
        <taxon>Ascomycota</taxon>
        <taxon>Pezizomycotina</taxon>
        <taxon>Sordariomycetes</taxon>
        <taxon>Hypocreomycetidae</taxon>
        <taxon>Hypocreales</taxon>
        <taxon>Bionectriaceae</taxon>
        <taxon>Clonostachys</taxon>
    </lineage>
</organism>
<evidence type="ECO:0000256" key="2">
    <source>
        <dbReference type="ARBA" id="ARBA00022448"/>
    </source>
</evidence>
<name>A0A0B7KPP3_BIOOC</name>
<evidence type="ECO:0000256" key="10">
    <source>
        <dbReference type="ARBA" id="ARBA00023136"/>
    </source>
</evidence>
<reference evidence="14" key="1">
    <citation type="submission" date="2015-01" db="EMBL/GenBank/DDBJ databases">
        <authorList>
            <person name="Durling Mikael"/>
        </authorList>
    </citation>
    <scope>NUCLEOTIDE SEQUENCE</scope>
</reference>
<comment type="subcellular location">
    <subcellularLocation>
        <location evidence="1">Endoplasmic reticulum membrane</location>
        <topology evidence="1">Single-pass membrane protein</topology>
        <orientation evidence="1">Cytoplasmic side</orientation>
    </subcellularLocation>
    <subcellularLocation>
        <location evidence="11">Microsome membrane</location>
        <topology evidence="11">Single-pass membrane protein</topology>
        <orientation evidence="11">Cytoplasmic side</orientation>
    </subcellularLocation>
</comment>
<keyword evidence="5" id="KW-0479">Metal-binding</keyword>
<dbReference type="GO" id="GO:0046872">
    <property type="term" value="F:metal ion binding"/>
    <property type="evidence" value="ECO:0007669"/>
    <property type="project" value="UniProtKB-KW"/>
</dbReference>
<keyword evidence="9" id="KW-0408">Iron</keyword>
<dbReference type="PRINTS" id="PR00363">
    <property type="entry name" value="CYTOCHROMEB5"/>
</dbReference>
<evidence type="ECO:0000256" key="5">
    <source>
        <dbReference type="ARBA" id="ARBA00022723"/>
    </source>
</evidence>
<dbReference type="GO" id="GO:0020037">
    <property type="term" value="F:heme binding"/>
    <property type="evidence" value="ECO:0007669"/>
    <property type="project" value="TreeGrafter"/>
</dbReference>
<keyword evidence="2" id="KW-0813">Transport</keyword>
<dbReference type="EMBL" id="CDPU01000101">
    <property type="protein sequence ID" value="CEO57422.1"/>
    <property type="molecule type" value="Genomic_DNA"/>
</dbReference>
<protein>
    <recommendedName>
        <fullName evidence="13">Cytochrome b5 heme-binding domain-containing protein</fullName>
    </recommendedName>
</protein>
<accession>A0A0B7KPP3</accession>
<proteinExistence type="inferred from homology"/>
<evidence type="ECO:0000256" key="7">
    <source>
        <dbReference type="ARBA" id="ARBA00022848"/>
    </source>
</evidence>
<keyword evidence="3" id="KW-0349">Heme</keyword>
<dbReference type="SUPFAM" id="SSF55856">
    <property type="entry name" value="Cytochrome b5-like heme/steroid binding domain"/>
    <property type="match status" value="1"/>
</dbReference>
<evidence type="ECO:0000259" key="13">
    <source>
        <dbReference type="PROSITE" id="PS50255"/>
    </source>
</evidence>
<dbReference type="Gene3D" id="3.10.120.10">
    <property type="entry name" value="Cytochrome b5-like heme/steroid binding domain"/>
    <property type="match status" value="1"/>
</dbReference>
<dbReference type="InterPro" id="IPR036400">
    <property type="entry name" value="Cyt_B5-like_heme/steroid_sf"/>
</dbReference>